<feature type="signal peptide" evidence="1">
    <location>
        <begin position="1"/>
        <end position="23"/>
    </location>
</feature>
<name>A0ABW0QDW2_9BURK</name>
<reference evidence="3" key="1">
    <citation type="journal article" date="2019" name="Int. J. Syst. Evol. Microbiol.">
        <title>The Global Catalogue of Microorganisms (GCM) 10K type strain sequencing project: providing services to taxonomists for standard genome sequencing and annotation.</title>
        <authorList>
            <consortium name="The Broad Institute Genomics Platform"/>
            <consortium name="The Broad Institute Genome Sequencing Center for Infectious Disease"/>
            <person name="Wu L."/>
            <person name="Ma J."/>
        </authorList>
    </citation>
    <scope>NUCLEOTIDE SEQUENCE [LARGE SCALE GENOMIC DNA]</scope>
    <source>
        <strain evidence="3">CGMCC 4.7277</strain>
    </source>
</reference>
<feature type="chain" id="PRO_5047382400" evidence="1">
    <location>
        <begin position="24"/>
        <end position="96"/>
    </location>
</feature>
<proteinExistence type="predicted"/>
<dbReference type="RefSeq" id="WP_068835701.1">
    <property type="nucleotide sequence ID" value="NZ_JBHSMX010000057.1"/>
</dbReference>
<comment type="caution">
    <text evidence="2">The sequence shown here is derived from an EMBL/GenBank/DDBJ whole genome shotgun (WGS) entry which is preliminary data.</text>
</comment>
<accession>A0ABW0QDW2</accession>
<gene>
    <name evidence="2" type="ORF">ACFPP7_17800</name>
</gene>
<keyword evidence="3" id="KW-1185">Reference proteome</keyword>
<dbReference type="EMBL" id="JBHSMX010000057">
    <property type="protein sequence ID" value="MFC5522746.1"/>
    <property type="molecule type" value="Genomic_DNA"/>
</dbReference>
<protein>
    <submittedName>
        <fullName evidence="2">DUF4148 domain-containing protein</fullName>
    </submittedName>
</protein>
<evidence type="ECO:0000313" key="3">
    <source>
        <dbReference type="Proteomes" id="UP001596084"/>
    </source>
</evidence>
<evidence type="ECO:0000256" key="1">
    <source>
        <dbReference type="SAM" id="SignalP"/>
    </source>
</evidence>
<dbReference type="Pfam" id="PF13663">
    <property type="entry name" value="DUF4148"/>
    <property type="match status" value="1"/>
</dbReference>
<sequence>MKSNLIAAAVVAVAALTSVAASAETFNSYLFDQMQAPATRTRAEVKAEVLQAQREGSVAGAGYLGATGQQKASAPRVEKAGVAPQAAAELVKTSQQ</sequence>
<dbReference type="Proteomes" id="UP001596084">
    <property type="component" value="Unassembled WGS sequence"/>
</dbReference>
<evidence type="ECO:0000313" key="2">
    <source>
        <dbReference type="EMBL" id="MFC5522746.1"/>
    </source>
</evidence>
<dbReference type="InterPro" id="IPR025421">
    <property type="entry name" value="DUF4148"/>
</dbReference>
<keyword evidence="1" id="KW-0732">Signal</keyword>
<organism evidence="2 3">
    <name type="scientific">Polaromonas jejuensis</name>
    <dbReference type="NCBI Taxonomy" id="457502"/>
    <lineage>
        <taxon>Bacteria</taxon>
        <taxon>Pseudomonadati</taxon>
        <taxon>Pseudomonadota</taxon>
        <taxon>Betaproteobacteria</taxon>
        <taxon>Burkholderiales</taxon>
        <taxon>Comamonadaceae</taxon>
        <taxon>Polaromonas</taxon>
    </lineage>
</organism>